<dbReference type="AlphaFoldDB" id="A0A8C3H6G3"/>
<dbReference type="InterPro" id="IPR050999">
    <property type="entry name" value="ADP-ribosyltransferase_ARG"/>
</dbReference>
<accession>A0A8C3H6G3</accession>
<evidence type="ECO:0000313" key="11">
    <source>
        <dbReference type="Ensembl" id="ENSCPBP00000004071.1"/>
    </source>
</evidence>
<protein>
    <recommendedName>
        <fullName evidence="10">NAD(P)(+)--arginine ADP-ribosyltransferase</fullName>
        <ecNumber evidence="10">2.4.2.31</ecNumber>
    </recommendedName>
    <alternativeName>
        <fullName evidence="10">Mono(ADP-ribosyl)transferase</fullName>
    </alternativeName>
</protein>
<feature type="signal peptide" evidence="10">
    <location>
        <begin position="1"/>
        <end position="23"/>
    </location>
</feature>
<keyword evidence="2 10" id="KW-0328">Glycosyltransferase</keyword>
<dbReference type="Pfam" id="PF01129">
    <property type="entry name" value="ART"/>
    <property type="match status" value="1"/>
</dbReference>
<evidence type="ECO:0000256" key="8">
    <source>
        <dbReference type="ARBA" id="ARBA00023157"/>
    </source>
</evidence>
<evidence type="ECO:0000256" key="7">
    <source>
        <dbReference type="ARBA" id="ARBA00023027"/>
    </source>
</evidence>
<sequence length="326" mass="37202">MLRPLLIPLTYFYLQTWLGISQAERQEELSMMKDAFDDQYIGCAEEMNRTARAQIDLEMSPFSPLWENARKKWNSVKITISPPPPPDFEDEYGIAIVAYTDHRPYNGKTFPTIFNDAVNGTERSQTASMANFQFRAFHYYLTRALQLLRGKCDETNKMELYRGTNYMYDGSGEIRFGRFASSSTKKEKAEEFGRTTVFTIRTCFGVKIQAMSYNPDQEEVLIPVHEIFKVTKKQGNNIILHSTNQACSYFNCGEYWAEHEKYLWGAICCGEFENPTSGRADERDADLGTCPQGWGRQAAMTLAAREGLGWGGWTLGLKCSLRKEGA</sequence>
<dbReference type="FunFam" id="3.90.176.10:FF:000001">
    <property type="entry name" value="NAD(P)(+)--arginine ADP-ribosyltransferase"/>
    <property type="match status" value="1"/>
</dbReference>
<dbReference type="PANTHER" id="PTHR10339">
    <property type="entry name" value="ADP-RIBOSYLTRANSFERASE"/>
    <property type="match status" value="1"/>
</dbReference>
<keyword evidence="12" id="KW-1185">Reference proteome</keyword>
<dbReference type="PANTHER" id="PTHR10339:SF2">
    <property type="entry name" value="ECTO-ADP-RIBOSYLTRANSFERASE 5"/>
    <property type="match status" value="1"/>
</dbReference>
<keyword evidence="6 10" id="KW-0521">NADP</keyword>
<comment type="catalytic activity">
    <reaction evidence="9 10">
        <text>L-arginyl-[protein] + NAD(+) = N(omega)-(ADP-D-ribosyl)-L-arginyl-[protein] + nicotinamide + H(+)</text>
        <dbReference type="Rhea" id="RHEA:19149"/>
        <dbReference type="Rhea" id="RHEA-COMP:10532"/>
        <dbReference type="Rhea" id="RHEA-COMP:15087"/>
        <dbReference type="ChEBI" id="CHEBI:15378"/>
        <dbReference type="ChEBI" id="CHEBI:17154"/>
        <dbReference type="ChEBI" id="CHEBI:29965"/>
        <dbReference type="ChEBI" id="CHEBI:57540"/>
        <dbReference type="ChEBI" id="CHEBI:142554"/>
        <dbReference type="EC" id="2.4.2.31"/>
    </reaction>
</comment>
<dbReference type="GO" id="GO:0106274">
    <property type="term" value="F:NAD+-protein-arginine ADP-ribosyltransferase activity"/>
    <property type="evidence" value="ECO:0007669"/>
    <property type="project" value="UniProtKB-EC"/>
</dbReference>
<evidence type="ECO:0000256" key="2">
    <source>
        <dbReference type="ARBA" id="ARBA00022676"/>
    </source>
</evidence>
<dbReference type="InterPro" id="IPR000768">
    <property type="entry name" value="ART"/>
</dbReference>
<evidence type="ECO:0000256" key="1">
    <source>
        <dbReference type="ARBA" id="ARBA00009558"/>
    </source>
</evidence>
<dbReference type="SUPFAM" id="SSF56399">
    <property type="entry name" value="ADP-ribosylation"/>
    <property type="match status" value="1"/>
</dbReference>
<keyword evidence="3 10" id="KW-0808">Transferase</keyword>
<reference evidence="11" key="2">
    <citation type="submission" date="2025-09" db="UniProtKB">
        <authorList>
            <consortium name="Ensembl"/>
        </authorList>
    </citation>
    <scope>IDENTIFICATION</scope>
</reference>
<dbReference type="GO" id="GO:0016779">
    <property type="term" value="F:nucleotidyltransferase activity"/>
    <property type="evidence" value="ECO:0007669"/>
    <property type="project" value="UniProtKB-KW"/>
</dbReference>
<dbReference type="GO" id="GO:0044194">
    <property type="term" value="C:cytolytic granule"/>
    <property type="evidence" value="ECO:0007669"/>
    <property type="project" value="UniProtKB-ARBA"/>
</dbReference>
<evidence type="ECO:0000256" key="3">
    <source>
        <dbReference type="ARBA" id="ARBA00022679"/>
    </source>
</evidence>
<organism evidence="11 12">
    <name type="scientific">Chrysemys picta bellii</name>
    <name type="common">Western painted turtle</name>
    <name type="synonym">Emys bellii</name>
    <dbReference type="NCBI Taxonomy" id="8478"/>
    <lineage>
        <taxon>Eukaryota</taxon>
        <taxon>Metazoa</taxon>
        <taxon>Chordata</taxon>
        <taxon>Craniata</taxon>
        <taxon>Vertebrata</taxon>
        <taxon>Euteleostomi</taxon>
        <taxon>Archelosauria</taxon>
        <taxon>Testudinata</taxon>
        <taxon>Testudines</taxon>
        <taxon>Cryptodira</taxon>
        <taxon>Durocryptodira</taxon>
        <taxon>Testudinoidea</taxon>
        <taxon>Emydidae</taxon>
        <taxon>Chrysemys</taxon>
    </lineage>
</organism>
<feature type="chain" id="PRO_5034717073" description="NAD(P)(+)--arginine ADP-ribosyltransferase" evidence="10">
    <location>
        <begin position="24"/>
        <end position="326"/>
    </location>
</feature>
<evidence type="ECO:0000256" key="5">
    <source>
        <dbReference type="ARBA" id="ARBA00022729"/>
    </source>
</evidence>
<evidence type="ECO:0000313" key="12">
    <source>
        <dbReference type="Proteomes" id="UP000694380"/>
    </source>
</evidence>
<keyword evidence="4" id="KW-0548">Nucleotidyltransferase</keyword>
<keyword evidence="7 10" id="KW-0520">NAD</keyword>
<dbReference type="PROSITE" id="PS51996">
    <property type="entry name" value="TR_MART"/>
    <property type="match status" value="1"/>
</dbReference>
<dbReference type="OMA" id="DKPEVYP"/>
<dbReference type="GeneTree" id="ENSGT01030000234601"/>
<dbReference type="Gene3D" id="3.90.176.10">
    <property type="entry name" value="Toxin ADP-ribosyltransferase, Chain A, domain 1"/>
    <property type="match status" value="1"/>
</dbReference>
<reference evidence="11" key="1">
    <citation type="submission" date="2025-08" db="UniProtKB">
        <authorList>
            <consortium name="Ensembl"/>
        </authorList>
    </citation>
    <scope>IDENTIFICATION</scope>
</reference>
<dbReference type="Ensembl" id="ENSCPBT00000004967.1">
    <property type="protein sequence ID" value="ENSCPBP00000004071.1"/>
    <property type="gene ID" value="ENSCPBG00000003316.1"/>
</dbReference>
<keyword evidence="5 10" id="KW-0732">Signal</keyword>
<evidence type="ECO:0000256" key="10">
    <source>
        <dbReference type="RuleBase" id="RU361228"/>
    </source>
</evidence>
<dbReference type="EC" id="2.4.2.31" evidence="10"/>
<dbReference type="PRINTS" id="PR00970">
    <property type="entry name" value="RIBTRNSFRASE"/>
</dbReference>
<proteinExistence type="inferred from homology"/>
<dbReference type="Proteomes" id="UP000694380">
    <property type="component" value="Unplaced"/>
</dbReference>
<name>A0A8C3H6G3_CHRPI</name>
<comment type="similarity">
    <text evidence="1 10">Belongs to the Arg-specific ADP-ribosyltransferase family.</text>
</comment>
<evidence type="ECO:0000256" key="6">
    <source>
        <dbReference type="ARBA" id="ARBA00022857"/>
    </source>
</evidence>
<keyword evidence="8" id="KW-1015">Disulfide bond</keyword>
<evidence type="ECO:0000256" key="4">
    <source>
        <dbReference type="ARBA" id="ARBA00022695"/>
    </source>
</evidence>
<dbReference type="GO" id="GO:0003950">
    <property type="term" value="F:NAD+ poly-ADP-ribosyltransferase activity"/>
    <property type="evidence" value="ECO:0007669"/>
    <property type="project" value="TreeGrafter"/>
</dbReference>
<evidence type="ECO:0000256" key="9">
    <source>
        <dbReference type="ARBA" id="ARBA00047597"/>
    </source>
</evidence>